<evidence type="ECO:0000256" key="5">
    <source>
        <dbReference type="SAM" id="MobiDB-lite"/>
    </source>
</evidence>
<dbReference type="PANTHER" id="PTHR23429">
    <property type="entry name" value="GLUCOSE-6-PHOSPHATE 1-DEHYDROGENASE G6PD"/>
    <property type="match status" value="1"/>
</dbReference>
<dbReference type="InterPro" id="IPR036291">
    <property type="entry name" value="NAD(P)-bd_dom_sf"/>
</dbReference>
<evidence type="ECO:0000256" key="3">
    <source>
        <dbReference type="ARBA" id="ARBA00022857"/>
    </source>
</evidence>
<dbReference type="SUPFAM" id="SSF55347">
    <property type="entry name" value="Glyceraldehyde-3-phosphate dehydrogenase-like, C-terminal domain"/>
    <property type="match status" value="1"/>
</dbReference>
<dbReference type="Gene3D" id="3.40.50.1360">
    <property type="match status" value="1"/>
</dbReference>
<evidence type="ECO:0000256" key="4">
    <source>
        <dbReference type="ARBA" id="ARBA00023277"/>
    </source>
</evidence>
<evidence type="ECO:0000256" key="1">
    <source>
        <dbReference type="ARBA" id="ARBA00004959"/>
    </source>
</evidence>
<feature type="region of interest" description="Disordered" evidence="5">
    <location>
        <begin position="654"/>
        <end position="716"/>
    </location>
</feature>
<proteinExistence type="predicted"/>
<evidence type="ECO:0000259" key="7">
    <source>
        <dbReference type="Pfam" id="PF00479"/>
    </source>
</evidence>
<evidence type="ECO:0000259" key="9">
    <source>
        <dbReference type="Pfam" id="PF02781"/>
    </source>
</evidence>
<feature type="compositionally biased region" description="Polar residues" evidence="5">
    <location>
        <begin position="672"/>
        <end position="688"/>
    </location>
</feature>
<feature type="domain" description="Glucose-6-phosphate dehydrogenase NAD-binding" evidence="7">
    <location>
        <begin position="40"/>
        <end position="87"/>
    </location>
</feature>
<accession>A0A8C4R7Y9</accession>
<dbReference type="InterPro" id="IPR001282">
    <property type="entry name" value="G6P_DH"/>
</dbReference>
<dbReference type="UniPathway" id="UPA00115"/>
<dbReference type="GO" id="GO:0017057">
    <property type="term" value="F:6-phosphogluconolactonase activity"/>
    <property type="evidence" value="ECO:0007669"/>
    <property type="project" value="InterPro"/>
</dbReference>
<dbReference type="GO" id="GO:0004345">
    <property type="term" value="F:glucose-6-phosphate dehydrogenase activity"/>
    <property type="evidence" value="ECO:0007669"/>
    <property type="project" value="InterPro"/>
</dbReference>
<dbReference type="Gene3D" id="3.40.50.720">
    <property type="entry name" value="NAD(P)-binding Rossmann-like Domain"/>
    <property type="match status" value="1"/>
</dbReference>
<feature type="chain" id="PRO_5034026234" evidence="6">
    <location>
        <begin position="22"/>
        <end position="767"/>
    </location>
</feature>
<dbReference type="InterPro" id="IPR022674">
    <property type="entry name" value="G6P_DH_NAD-bd"/>
</dbReference>
<dbReference type="GeneTree" id="ENSGT00530000063435"/>
<keyword evidence="2" id="KW-0313">Glucose metabolism</keyword>
<dbReference type="Pfam" id="PF02781">
    <property type="entry name" value="G6PD_C"/>
    <property type="match status" value="1"/>
</dbReference>
<dbReference type="InterPro" id="IPR006148">
    <property type="entry name" value="Glc/Gal-6P_isomerase"/>
</dbReference>
<dbReference type="SUPFAM" id="SSF51735">
    <property type="entry name" value="NAD(P)-binding Rossmann-fold domains"/>
    <property type="match status" value="1"/>
</dbReference>
<comment type="pathway">
    <text evidence="1">Carbohydrate degradation; pentose phosphate pathway.</text>
</comment>
<dbReference type="GO" id="GO:0005783">
    <property type="term" value="C:endoplasmic reticulum"/>
    <property type="evidence" value="ECO:0007669"/>
    <property type="project" value="TreeGrafter"/>
</dbReference>
<dbReference type="NCBIfam" id="TIGR01198">
    <property type="entry name" value="pgl"/>
    <property type="match status" value="1"/>
</dbReference>
<name>A0A8C4R7Y9_EPTBU</name>
<dbReference type="Ensembl" id="ENSEBUT00000026257.1">
    <property type="protein sequence ID" value="ENSEBUP00000025680.1"/>
    <property type="gene ID" value="ENSEBUG00000015823.1"/>
</dbReference>
<evidence type="ECO:0000256" key="6">
    <source>
        <dbReference type="SAM" id="SignalP"/>
    </source>
</evidence>
<protein>
    <submittedName>
        <fullName evidence="10">Hexose-6-phosphate dehydrogenase (glucose 1-dehydrogenase)</fullName>
    </submittedName>
</protein>
<keyword evidence="11" id="KW-1185">Reference proteome</keyword>
<dbReference type="PANTHER" id="PTHR23429:SF7">
    <property type="entry name" value="GDH_6PGL ENDOPLASMIC BIFUNCTIONAL PROTEIN"/>
    <property type="match status" value="1"/>
</dbReference>
<reference evidence="10" key="1">
    <citation type="submission" date="2025-08" db="UniProtKB">
        <authorList>
            <consortium name="Ensembl"/>
        </authorList>
    </citation>
    <scope>IDENTIFICATION</scope>
</reference>
<keyword evidence="6" id="KW-0732">Signal</keyword>
<evidence type="ECO:0000313" key="10">
    <source>
        <dbReference type="Ensembl" id="ENSEBUP00000025680.1"/>
    </source>
</evidence>
<dbReference type="Pfam" id="PF00479">
    <property type="entry name" value="G6PD_N"/>
    <property type="match status" value="1"/>
</dbReference>
<keyword evidence="4" id="KW-0119">Carbohydrate metabolism</keyword>
<dbReference type="GO" id="GO:0050661">
    <property type="term" value="F:NADP binding"/>
    <property type="evidence" value="ECO:0007669"/>
    <property type="project" value="InterPro"/>
</dbReference>
<dbReference type="Pfam" id="PF01182">
    <property type="entry name" value="Glucosamine_iso"/>
    <property type="match status" value="1"/>
</dbReference>
<dbReference type="GO" id="GO:0009051">
    <property type="term" value="P:pentose-phosphate shunt, oxidative branch"/>
    <property type="evidence" value="ECO:0007669"/>
    <property type="project" value="TreeGrafter"/>
</dbReference>
<evidence type="ECO:0000313" key="11">
    <source>
        <dbReference type="Proteomes" id="UP000694388"/>
    </source>
</evidence>
<dbReference type="InterPro" id="IPR037171">
    <property type="entry name" value="NagB/RpiA_transferase-like"/>
</dbReference>
<feature type="domain" description="Glucosamine/galactosamine-6-phosphate isomerase" evidence="8">
    <location>
        <begin position="447"/>
        <end position="646"/>
    </location>
</feature>
<feature type="domain" description="Glucose-6-phosphate dehydrogenase C-terminal" evidence="9">
    <location>
        <begin position="91"/>
        <end position="264"/>
    </location>
</feature>
<dbReference type="AlphaFoldDB" id="A0A8C4R7Y9"/>
<dbReference type="OMA" id="NDIFCIQ"/>
<sequence length="767" mass="85617">MTLSRIRLFPTLILAVAQVLSQIPLMSPLLPTSAYPLWTQAWMRVAFEKPFGWDSSSAEQLNSQLSRLLSPEEMCRIDHYLSKQAVQEILPFRMRNRNVLDPLWNRLDVERVEIALKEKQGAKGRIDFFDDYGIIRDIMQNHLTEIMSLVAMDTPFNLSNHDEVWRNKMAVLTRIHPLCPWTAVTGQYDKYFQEVLEETKRAASNHSLTSTFAAVAVYFSTSRWEGVPFLLMSGKSLSESASYIRVIFRHSTFTLQPTTSSTTHNSSSFHRQLIFVIGHDSLRSPAILISRGLLTKVRPGPNWEELLDVEALSTGDEGLHIFGSPLMDYQVLVPRTTCDAYSTIISDLLGGLSGMCVREETLTAAWKMWSPLLQTLAQRSPRIYAHGDPNSTLDFEIVHGGLKFKLPDKKTLVHFIQSDDHFQPVPAYKIMENSTLLGDPLVALPTEDLLSALVLHIQKSANEAVARSGEFHIALPGGHTSLALFRALASARYATTLPWERMHVWQTDERCGGASQDGGGIENSGSNFALLREILLQHVTLSPSQLHPIPVDNHHCGPTEALDYAAELISTVHEGRLDLVVLGLGKDGHVASLFPGDSAALSVVDPVVSITMPRRLSLSVTSLRHARSVAIVVTGQSKRKVLESMILAAIRERTKKHGEEEEAEEVGGGVEQNNVQDPGRQGATNTMEGESLEEKERRSGIFSENHADDKNIRKVKGEKKREGRRLLFWLNPLQWPLAAAHPENGSLKWFVDLEALPRARTWSDHGS</sequence>
<dbReference type="PRINTS" id="PR00079">
    <property type="entry name" value="G6PDHDRGNASE"/>
</dbReference>
<feature type="signal peptide" evidence="6">
    <location>
        <begin position="1"/>
        <end position="21"/>
    </location>
</feature>
<dbReference type="InterPro" id="IPR005900">
    <property type="entry name" value="6-phosphogluconolactonase_DevB"/>
</dbReference>
<dbReference type="Proteomes" id="UP000694388">
    <property type="component" value="Unplaced"/>
</dbReference>
<organism evidence="10 11">
    <name type="scientific">Eptatretus burgeri</name>
    <name type="common">Inshore hagfish</name>
    <dbReference type="NCBI Taxonomy" id="7764"/>
    <lineage>
        <taxon>Eukaryota</taxon>
        <taxon>Metazoa</taxon>
        <taxon>Chordata</taxon>
        <taxon>Craniata</taxon>
        <taxon>Vertebrata</taxon>
        <taxon>Cyclostomata</taxon>
        <taxon>Myxini</taxon>
        <taxon>Myxiniformes</taxon>
        <taxon>Myxinidae</taxon>
        <taxon>Eptatretinae</taxon>
        <taxon>Eptatretus</taxon>
    </lineage>
</organism>
<dbReference type="InterPro" id="IPR022675">
    <property type="entry name" value="G6P_DH_C"/>
</dbReference>
<dbReference type="Gene3D" id="3.30.360.10">
    <property type="entry name" value="Dihydrodipicolinate Reductase, domain 2"/>
    <property type="match status" value="1"/>
</dbReference>
<keyword evidence="3" id="KW-0521">NADP</keyword>
<dbReference type="GO" id="GO:0006006">
    <property type="term" value="P:glucose metabolic process"/>
    <property type="evidence" value="ECO:0007669"/>
    <property type="project" value="UniProtKB-KW"/>
</dbReference>
<dbReference type="SUPFAM" id="SSF100950">
    <property type="entry name" value="NagB/RpiA/CoA transferase-like"/>
    <property type="match status" value="1"/>
</dbReference>
<evidence type="ECO:0000259" key="8">
    <source>
        <dbReference type="Pfam" id="PF01182"/>
    </source>
</evidence>
<reference evidence="10" key="2">
    <citation type="submission" date="2025-09" db="UniProtKB">
        <authorList>
            <consortium name="Ensembl"/>
        </authorList>
    </citation>
    <scope>IDENTIFICATION</scope>
</reference>
<evidence type="ECO:0000256" key="2">
    <source>
        <dbReference type="ARBA" id="ARBA00022526"/>
    </source>
</evidence>
<feature type="compositionally biased region" description="Basic and acidic residues" evidence="5">
    <location>
        <begin position="692"/>
        <end position="712"/>
    </location>
</feature>
<dbReference type="CDD" id="cd01400">
    <property type="entry name" value="6PGL"/>
    <property type="match status" value="1"/>
</dbReference>